<dbReference type="RefSeq" id="XP_001202551.3">
    <property type="nucleotide sequence ID" value="XM_001202551.4"/>
</dbReference>
<dbReference type="OMA" id="FLAHTSE"/>
<dbReference type="OrthoDB" id="5977512at2759"/>
<keyword evidence="3" id="KW-0677">Repeat</keyword>
<feature type="chain" id="PRO_5029663292" description="DSL domain-containing protein" evidence="6">
    <location>
        <begin position="30"/>
        <end position="870"/>
    </location>
</feature>
<dbReference type="Gene3D" id="2.10.25.140">
    <property type="match status" value="1"/>
</dbReference>
<feature type="compositionally biased region" description="Low complexity" evidence="5">
    <location>
        <begin position="363"/>
        <end position="415"/>
    </location>
</feature>
<dbReference type="InParanoid" id="A0A7M7G4G7"/>
<keyword evidence="6" id="KW-0732">Signal</keyword>
<reference evidence="9" key="1">
    <citation type="submission" date="2015-02" db="EMBL/GenBank/DDBJ databases">
        <title>Genome sequencing for Strongylocentrotus purpuratus.</title>
        <authorList>
            <person name="Murali S."/>
            <person name="Liu Y."/>
            <person name="Vee V."/>
            <person name="English A."/>
            <person name="Wang M."/>
            <person name="Skinner E."/>
            <person name="Han Y."/>
            <person name="Muzny D.M."/>
            <person name="Worley K.C."/>
            <person name="Gibbs R.A."/>
        </authorList>
    </citation>
    <scope>NUCLEOTIDE SEQUENCE</scope>
</reference>
<dbReference type="InterPro" id="IPR001774">
    <property type="entry name" value="DSL"/>
</dbReference>
<evidence type="ECO:0000256" key="5">
    <source>
        <dbReference type="SAM" id="MobiDB-lite"/>
    </source>
</evidence>
<feature type="domain" description="DSL" evidence="7">
    <location>
        <begin position="164"/>
        <end position="234"/>
    </location>
</feature>
<proteinExistence type="predicted"/>
<evidence type="ECO:0000256" key="6">
    <source>
        <dbReference type="SAM" id="SignalP"/>
    </source>
</evidence>
<feature type="compositionally biased region" description="Low complexity" evidence="5">
    <location>
        <begin position="292"/>
        <end position="348"/>
    </location>
</feature>
<feature type="compositionally biased region" description="Polar residues" evidence="5">
    <location>
        <begin position="542"/>
        <end position="571"/>
    </location>
</feature>
<dbReference type="GO" id="GO:0007154">
    <property type="term" value="P:cell communication"/>
    <property type="evidence" value="ECO:0007669"/>
    <property type="project" value="InterPro"/>
</dbReference>
<dbReference type="KEGG" id="spu:765153"/>
<keyword evidence="4" id="KW-1015">Disulfide bond</keyword>
<feature type="compositionally biased region" description="Low complexity" evidence="5">
    <location>
        <begin position="457"/>
        <end position="481"/>
    </location>
</feature>
<evidence type="ECO:0000256" key="3">
    <source>
        <dbReference type="ARBA" id="ARBA00022737"/>
    </source>
</evidence>
<sequence>MTGTLYTRTKICSLLFLTVLLEIVQRCDSGVVVSLRLGRFINPGGSCCNVRHGQCEPCYYEFQVCATRLSGYAYTSTGDLFCDYGRWNTGVIRSREDSSEDSSEDSFFLPSRFPSGHPNPLKIQVPYWEGRIRVTINVRDVGMWGYRNDPVSEYIFSLSEWTPGRTELESLTRNWLFVRYGLRLDVQYAVYCQPNFYGHFCRGHCQPPTYYDQYTCDTNTGRKICHRGYTGYNCKQKILPTTSYPWWRTTTRRPLPPRRLITTVAPIITSTESTSSSSTTITTPYVTTNTPASTTKSLTSTTHTFISTTRPPFSTTETPTSTPQTPTSTTDTPTSTTDTRASTTHTPSITATHMPTPSKHILTSAADTPTSTTDTITSTVDTPSSTSHNSTSATVTHTSITSTPTSTTYTPTLSPKGTTQDAKTTKIVASTAQTTPPQKITTIGKKQATTAISISNTTPSTPQSPKATPTTPASSTLGPSTLIGEYVTTEIYSTNARTDANVTAEHITYRANDSAPPNTQSSSAAYLKSLTTVFDQYVTTDTVSSETRAVSSSTEYSEMKNKSSPSPTQPTLPGEDVSTVPDETTDPSSVATDGGYKTDFLAHTSEETYTEVSTVGESTTITASTLNTNIISVSSGQVTRRPTPKVSKKPTDRRRLKNETTTANPTSTGNPMSTVNVTNLTLPASVSMVTEHAPALSTSVSNQTDIYTNYSDIATQTMTPDSTDSKTVGSTFPHHDTSTDGMFFTDSISQTSPERASLQTVVTISNGTLTATNSTTSTSSSPSTSQVVATTVATLNFTQARQPTGLHGNDHFPIRTMSSNVCWTWKSNDVKTICNCDQRNLPKLPPIDAYWGTSLRTGKPKFILGKVTLN</sequence>
<dbReference type="Proteomes" id="UP000007110">
    <property type="component" value="Unassembled WGS sequence"/>
</dbReference>
<feature type="compositionally biased region" description="Polar residues" evidence="5">
    <location>
        <begin position="416"/>
        <end position="441"/>
    </location>
</feature>
<dbReference type="SMART" id="SM00051">
    <property type="entry name" value="DSL"/>
    <property type="match status" value="1"/>
</dbReference>
<keyword evidence="1" id="KW-0217">Developmental protein</keyword>
<reference evidence="8" key="2">
    <citation type="submission" date="2021-01" db="UniProtKB">
        <authorList>
            <consortium name="EnsemblMetazoa"/>
        </authorList>
    </citation>
    <scope>IDENTIFICATION</scope>
</reference>
<feature type="region of interest" description="Disordered" evidence="5">
    <location>
        <begin position="635"/>
        <end position="676"/>
    </location>
</feature>
<evidence type="ECO:0000256" key="2">
    <source>
        <dbReference type="ARBA" id="ARBA00022536"/>
    </source>
</evidence>
<evidence type="ECO:0000259" key="7">
    <source>
        <dbReference type="SMART" id="SM00051"/>
    </source>
</evidence>
<feature type="signal peptide" evidence="6">
    <location>
        <begin position="1"/>
        <end position="29"/>
    </location>
</feature>
<keyword evidence="2" id="KW-0245">EGF-like domain</keyword>
<dbReference type="EnsemblMetazoa" id="XM_001202551">
    <property type="protein sequence ID" value="XP_001202551"/>
    <property type="gene ID" value="LOC765153"/>
</dbReference>
<evidence type="ECO:0000313" key="8">
    <source>
        <dbReference type="EnsemblMetazoa" id="XP_001202551"/>
    </source>
</evidence>
<feature type="compositionally biased region" description="Polar residues" evidence="5">
    <location>
        <begin position="659"/>
        <end position="676"/>
    </location>
</feature>
<protein>
    <recommendedName>
        <fullName evidence="7">DSL domain-containing protein</fullName>
    </recommendedName>
</protein>
<feature type="region of interest" description="Disordered" evidence="5">
    <location>
        <begin position="292"/>
        <end position="481"/>
    </location>
</feature>
<evidence type="ECO:0000256" key="4">
    <source>
        <dbReference type="ARBA" id="ARBA00023157"/>
    </source>
</evidence>
<dbReference type="GO" id="GO:0016020">
    <property type="term" value="C:membrane"/>
    <property type="evidence" value="ECO:0007669"/>
    <property type="project" value="InterPro"/>
</dbReference>
<name>A0A7M7G4G7_STRPU</name>
<feature type="compositionally biased region" description="Basic residues" evidence="5">
    <location>
        <begin position="642"/>
        <end position="656"/>
    </location>
</feature>
<organism evidence="8 9">
    <name type="scientific">Strongylocentrotus purpuratus</name>
    <name type="common">Purple sea urchin</name>
    <dbReference type="NCBI Taxonomy" id="7668"/>
    <lineage>
        <taxon>Eukaryota</taxon>
        <taxon>Metazoa</taxon>
        <taxon>Echinodermata</taxon>
        <taxon>Eleutherozoa</taxon>
        <taxon>Echinozoa</taxon>
        <taxon>Echinoidea</taxon>
        <taxon>Euechinoidea</taxon>
        <taxon>Echinacea</taxon>
        <taxon>Camarodonta</taxon>
        <taxon>Echinidea</taxon>
        <taxon>Strongylocentrotidae</taxon>
        <taxon>Strongylocentrotus</taxon>
    </lineage>
</organism>
<keyword evidence="9" id="KW-1185">Reference proteome</keyword>
<feature type="region of interest" description="Disordered" evidence="5">
    <location>
        <begin position="542"/>
        <end position="596"/>
    </location>
</feature>
<dbReference type="GeneID" id="765153"/>
<evidence type="ECO:0000256" key="1">
    <source>
        <dbReference type="ARBA" id="ARBA00022473"/>
    </source>
</evidence>
<accession>A0A7M7G4G7</accession>
<evidence type="ECO:0000313" key="9">
    <source>
        <dbReference type="Proteomes" id="UP000007110"/>
    </source>
</evidence>
<dbReference type="AlphaFoldDB" id="A0A7M7G4G7"/>
<feature type="compositionally biased region" description="Polar residues" evidence="5">
    <location>
        <begin position="447"/>
        <end position="456"/>
    </location>
</feature>